<dbReference type="EMBL" id="HBIO01022025">
    <property type="protein sequence ID" value="CAE0472133.1"/>
    <property type="molecule type" value="Transcribed_RNA"/>
</dbReference>
<evidence type="ECO:0000256" key="2">
    <source>
        <dbReference type="SAM" id="Phobius"/>
    </source>
</evidence>
<feature type="compositionally biased region" description="Basic residues" evidence="1">
    <location>
        <begin position="44"/>
        <end position="57"/>
    </location>
</feature>
<feature type="region of interest" description="Disordered" evidence="1">
    <location>
        <begin position="227"/>
        <end position="265"/>
    </location>
</feature>
<feature type="region of interest" description="Disordered" evidence="1">
    <location>
        <begin position="41"/>
        <end position="61"/>
    </location>
</feature>
<gene>
    <name evidence="3" type="ORF">CDEB00056_LOCUS16986</name>
</gene>
<dbReference type="AlphaFoldDB" id="A0A7S3QBV4"/>
<sequence>MLSTKGNTGKVRSKRQLNRILTVVAICISILVLYEMSGLGDKSRSHKDKIQRMRKPHIIQQQQQQHEKIRFGNLTYEEKLDLVIAGKVHLINLHVSDHNNLSHNSSYEGAITASFCQLDWSLHKNDPSSYAMFRALVEESRCDRTIDLDLQSTIAAVREFDAENSQIDKQATSNADGKRRYRVDLHNGGYVHTMEPKGFVFHESRCGSTLAANSLAAFEPSMNRVYSESPPPVTAAKVCSSSSNARNRKRGGRERGNGNDNNNLCPKGRAAEIIRDTMYLMGRTDDEEEQNLFFKIQSVGSKSIHLFTEAYPETPWIYVYREPVQVMMSHLKQGGNRANCVRQLDKSDVSEELMRRLRQDKGSSDPLDELSTEEECALHLSMLCNSAVENLLSEESLGRPVNYENLATKMIEHIIPEHFKVVMTDERRENILQVSSQYSKGMGKRKGDWKDDTQKKENLATPEVRNAASYFLKDSYEWMEEESSSQAQYYNAQDDFAGGIGQ</sequence>
<keyword evidence="2" id="KW-0812">Transmembrane</keyword>
<keyword evidence="2" id="KW-0472">Membrane</keyword>
<keyword evidence="2" id="KW-1133">Transmembrane helix</keyword>
<reference evidence="3" key="1">
    <citation type="submission" date="2021-01" db="EMBL/GenBank/DDBJ databases">
        <authorList>
            <person name="Corre E."/>
            <person name="Pelletier E."/>
            <person name="Niang G."/>
            <person name="Scheremetjew M."/>
            <person name="Finn R."/>
            <person name="Kale V."/>
            <person name="Holt S."/>
            <person name="Cochrane G."/>
            <person name="Meng A."/>
            <person name="Brown T."/>
            <person name="Cohen L."/>
        </authorList>
    </citation>
    <scope>NUCLEOTIDE SEQUENCE</scope>
    <source>
        <strain evidence="3">MM31A-1</strain>
    </source>
</reference>
<accession>A0A7S3QBV4</accession>
<evidence type="ECO:0000313" key="3">
    <source>
        <dbReference type="EMBL" id="CAE0472133.1"/>
    </source>
</evidence>
<proteinExistence type="predicted"/>
<protein>
    <submittedName>
        <fullName evidence="3">Uncharacterized protein</fullName>
    </submittedName>
</protein>
<feature type="transmembrane region" description="Helical" evidence="2">
    <location>
        <begin position="20"/>
        <end position="40"/>
    </location>
</feature>
<name>A0A7S3QBV4_9STRA</name>
<evidence type="ECO:0000256" key="1">
    <source>
        <dbReference type="SAM" id="MobiDB-lite"/>
    </source>
</evidence>
<organism evidence="3">
    <name type="scientific">Chaetoceros debilis</name>
    <dbReference type="NCBI Taxonomy" id="122233"/>
    <lineage>
        <taxon>Eukaryota</taxon>
        <taxon>Sar</taxon>
        <taxon>Stramenopiles</taxon>
        <taxon>Ochrophyta</taxon>
        <taxon>Bacillariophyta</taxon>
        <taxon>Coscinodiscophyceae</taxon>
        <taxon>Chaetocerotophycidae</taxon>
        <taxon>Chaetocerotales</taxon>
        <taxon>Chaetocerotaceae</taxon>
        <taxon>Chaetoceros</taxon>
    </lineage>
</organism>